<organism evidence="8 9">
    <name type="scientific">Methanobrevibacter ruminantium (strain ATCC 35063 / DSM 1093 / JCM 13430 / OCM 146 / M1)</name>
    <name type="common">Methanobacterium ruminantium</name>
    <dbReference type="NCBI Taxonomy" id="634498"/>
    <lineage>
        <taxon>Archaea</taxon>
        <taxon>Methanobacteriati</taxon>
        <taxon>Methanobacteriota</taxon>
        <taxon>Methanomada group</taxon>
        <taxon>Methanobacteria</taxon>
        <taxon>Methanobacteriales</taxon>
        <taxon>Methanobacteriaceae</taxon>
        <taxon>Methanobrevibacter</taxon>
    </lineage>
</organism>
<evidence type="ECO:0000256" key="2">
    <source>
        <dbReference type="ARBA" id="ARBA00004496"/>
    </source>
</evidence>
<sequence length="111" mass="12153">MAIPKAPVKRIMKEEGAERVSAEAVDALVDYLETDADAIARKAIDYAKLAKRQTVKAEDIALAIGRPETSESTAENPHNLLEVVQKVLDAAADGKGFEEIIKSFMKLEKKE</sequence>
<evidence type="ECO:0000256" key="6">
    <source>
        <dbReference type="ARBA" id="ARBA00023125"/>
    </source>
</evidence>
<dbReference type="GO" id="GO:0005694">
    <property type="term" value="C:chromosome"/>
    <property type="evidence" value="ECO:0007669"/>
    <property type="project" value="UniProtKB-SubCell"/>
</dbReference>
<dbReference type="CDD" id="cd22909">
    <property type="entry name" value="HFD_archaea_histone-like"/>
    <property type="match status" value="1"/>
</dbReference>
<dbReference type="InterPro" id="IPR050947">
    <property type="entry name" value="Archaeal_histone_HMF"/>
</dbReference>
<dbReference type="GO" id="GO:0003677">
    <property type="term" value="F:DNA binding"/>
    <property type="evidence" value="ECO:0007669"/>
    <property type="project" value="UniProtKB-KW"/>
</dbReference>
<keyword evidence="6" id="KW-0238">DNA-binding</keyword>
<proteinExistence type="inferred from homology"/>
<dbReference type="GO" id="GO:0046982">
    <property type="term" value="F:protein heterodimerization activity"/>
    <property type="evidence" value="ECO:0007669"/>
    <property type="project" value="InterPro"/>
</dbReference>
<dbReference type="eggNOG" id="arCOG02144">
    <property type="taxonomic scope" value="Archaea"/>
</dbReference>
<dbReference type="InterPro" id="IPR003958">
    <property type="entry name" value="CBFA_NFYB_domain"/>
</dbReference>
<dbReference type="PANTHER" id="PTHR47828">
    <property type="entry name" value="ARCHAEAL HISTONE A"/>
    <property type="match status" value="1"/>
</dbReference>
<dbReference type="GO" id="GO:0005737">
    <property type="term" value="C:cytoplasm"/>
    <property type="evidence" value="ECO:0007669"/>
    <property type="project" value="UniProtKB-SubCell"/>
</dbReference>
<dbReference type="Pfam" id="PF00808">
    <property type="entry name" value="CBFD_NFYB_HMF"/>
    <property type="match status" value="1"/>
</dbReference>
<dbReference type="SUPFAM" id="SSF47113">
    <property type="entry name" value="Histone-fold"/>
    <property type="match status" value="1"/>
</dbReference>
<reference evidence="8 9" key="1">
    <citation type="journal article" date="2010" name="PLoS ONE">
        <title>The genome sequence of the rumen methanogen Methanobrevibacter ruminantium reveals new possibilities for controlling ruminant methane emissions.</title>
        <authorList>
            <person name="Leahy S.C."/>
            <person name="Kelly W.J."/>
            <person name="Altermann E."/>
            <person name="Ronimus R.S."/>
            <person name="Yeoman C.J."/>
            <person name="Pacheco D.M."/>
            <person name="Li D."/>
            <person name="Kong Z."/>
            <person name="McTavish S."/>
            <person name="Sang C."/>
            <person name="Lambie S.C."/>
            <person name="Janssen P.H."/>
            <person name="Dey D."/>
            <person name="Attwood G.T."/>
        </authorList>
    </citation>
    <scope>NUCLEOTIDE SEQUENCE [LARGE SCALE GENOMIC DNA]</scope>
    <source>
        <strain evidence="9">ATCC 35063 / DSM 1093 / JCM 13430 / OCM 146 / M1</strain>
    </source>
</reference>
<evidence type="ECO:0000313" key="9">
    <source>
        <dbReference type="Proteomes" id="UP000008680"/>
    </source>
</evidence>
<dbReference type="PATRIC" id="fig|634498.28.peg.1761"/>
<comment type="similarity">
    <text evidence="3">Belongs to the archaeal histone HMF family.</text>
</comment>
<dbReference type="STRING" id="634498.mru_1760"/>
<name>D3DZ60_METRM</name>
<dbReference type="KEGG" id="mru:mru_1760"/>
<feature type="domain" description="Transcription factor CBF/NF-Y/archaeal histone" evidence="7">
    <location>
        <begin position="2"/>
        <end position="64"/>
    </location>
</feature>
<gene>
    <name evidence="8" type="ordered locus">mru_1760</name>
</gene>
<dbReference type="NCBIfam" id="NF043032">
    <property type="entry name" value="archaea_histone"/>
    <property type="match status" value="1"/>
</dbReference>
<dbReference type="Proteomes" id="UP000008680">
    <property type="component" value="Chromosome"/>
</dbReference>
<protein>
    <submittedName>
        <fullName evidence="8">Archaeal histone</fullName>
    </submittedName>
</protein>
<dbReference type="Gene3D" id="1.10.20.10">
    <property type="entry name" value="Histone, subunit A"/>
    <property type="match status" value="1"/>
</dbReference>
<evidence type="ECO:0000313" key="8">
    <source>
        <dbReference type="EMBL" id="ADC47610.1"/>
    </source>
</evidence>
<evidence type="ECO:0000256" key="3">
    <source>
        <dbReference type="ARBA" id="ARBA00008264"/>
    </source>
</evidence>
<evidence type="ECO:0000256" key="1">
    <source>
        <dbReference type="ARBA" id="ARBA00004286"/>
    </source>
</evidence>
<keyword evidence="4" id="KW-0158">Chromosome</keyword>
<dbReference type="EMBL" id="CP001719">
    <property type="protein sequence ID" value="ADC47610.1"/>
    <property type="molecule type" value="Genomic_DNA"/>
</dbReference>
<dbReference type="AlphaFoldDB" id="D3DZ60"/>
<accession>D3DZ60</accession>
<evidence type="ECO:0000256" key="5">
    <source>
        <dbReference type="ARBA" id="ARBA00022490"/>
    </source>
</evidence>
<keyword evidence="9" id="KW-1185">Reference proteome</keyword>
<dbReference type="PANTHER" id="PTHR47828:SF1">
    <property type="entry name" value="ARCHAEAL HISTONE A"/>
    <property type="match status" value="1"/>
</dbReference>
<dbReference type="InterPro" id="IPR050004">
    <property type="entry name" value="HmfB-like"/>
</dbReference>
<dbReference type="OrthoDB" id="7514at2157"/>
<comment type="subcellular location">
    <subcellularLocation>
        <location evidence="1">Chromosome</location>
    </subcellularLocation>
    <subcellularLocation>
        <location evidence="2">Cytoplasm</location>
    </subcellularLocation>
</comment>
<dbReference type="HOGENOM" id="CLU_2152645_0_0_2"/>
<evidence type="ECO:0000259" key="7">
    <source>
        <dbReference type="Pfam" id="PF00808"/>
    </source>
</evidence>
<dbReference type="InterPro" id="IPR009072">
    <property type="entry name" value="Histone-fold"/>
</dbReference>
<evidence type="ECO:0000256" key="4">
    <source>
        <dbReference type="ARBA" id="ARBA00022454"/>
    </source>
</evidence>
<keyword evidence="5" id="KW-0963">Cytoplasm</keyword>